<evidence type="ECO:0000313" key="3">
    <source>
        <dbReference type="EMBL" id="RFC64968.1"/>
    </source>
</evidence>
<name>A0A371X6W3_9HYPH</name>
<dbReference type="Gene3D" id="1.10.8.80">
    <property type="entry name" value="Magnesium chelatase subunit I, C-Terminal domain"/>
    <property type="match status" value="1"/>
</dbReference>
<dbReference type="Pfam" id="PF17863">
    <property type="entry name" value="AAA_lid_2"/>
    <property type="match status" value="1"/>
</dbReference>
<dbReference type="OrthoDB" id="9775079at2"/>
<sequence>MEALFAERLKLSPLAETAIALLNADPSLGLVLTARPGPLRDRFVETLCACPRWHGARHLARRDLGPAAFGADRLGSLVPMPENAGTETPAPRSLAPARPMGRTAGGHRAAPLILAGVDRCTVADAAGLLGQIGDGHPILALDESLGDDALPSNLADRLGLWLDLSAPDAGAIEDADGFGDDLACLAPAVPSGPVDPLSVHVPEPMIDTICEAAAAFGIASLRAPLLALCAARASAVCAGRERVEDEDVLLACRLVLAPRATRAPVAGEPETGESEEPGRDETEDASPQTSPDETQSAQEKRQSAANDSRSDPEESPEGGETSDADHRSEIATEDVAIPIDLLQKLAAMVRGNQKQAGGHGRRGAGAKTKPGASRGRPLGSRPGHPRNGPLDLSATLTAALPWQRFRKRLFERLSDRAVILMPDDLRIRRLEARRETATIFLVDASGSAALARLTQAKGAVERILAECYKRRDRVAMASFRGTGAETLLPETRSLTRARKALAGLAAGGGTPLAAGLERAGDLARASEGQGRTPLIVVLTDGKANVALDGVAGRSAAWEDARRKAEGLRSDGFASLVIDLASRPGQHARDLTQSLGGRYLALPAHDDGAVLADAVAADPTKKARP</sequence>
<feature type="domain" description="VWFA" evidence="2">
    <location>
        <begin position="437"/>
        <end position="581"/>
    </location>
</feature>
<evidence type="ECO:0000313" key="4">
    <source>
        <dbReference type="Proteomes" id="UP000264310"/>
    </source>
</evidence>
<reference evidence="3 4" key="1">
    <citation type="submission" date="2018-08" db="EMBL/GenBank/DDBJ databases">
        <title>Fulvimarina sp. 85, whole genome shotgun sequence.</title>
        <authorList>
            <person name="Tuo L."/>
        </authorList>
    </citation>
    <scope>NUCLEOTIDE SEQUENCE [LARGE SCALE GENOMIC DNA]</scope>
    <source>
        <strain evidence="3 4">85</strain>
    </source>
</reference>
<organism evidence="3 4">
    <name type="scientific">Fulvimarina endophytica</name>
    <dbReference type="NCBI Taxonomy" id="2293836"/>
    <lineage>
        <taxon>Bacteria</taxon>
        <taxon>Pseudomonadati</taxon>
        <taxon>Pseudomonadota</taxon>
        <taxon>Alphaproteobacteria</taxon>
        <taxon>Hyphomicrobiales</taxon>
        <taxon>Aurantimonadaceae</taxon>
        <taxon>Fulvimarina</taxon>
    </lineage>
</organism>
<feature type="region of interest" description="Disordered" evidence="1">
    <location>
        <begin position="81"/>
        <end position="101"/>
    </location>
</feature>
<dbReference type="InterPro" id="IPR041628">
    <property type="entry name" value="ChlI/MoxR_AAA_lid"/>
</dbReference>
<evidence type="ECO:0000256" key="1">
    <source>
        <dbReference type="SAM" id="MobiDB-lite"/>
    </source>
</evidence>
<proteinExistence type="predicted"/>
<dbReference type="InterPro" id="IPR002035">
    <property type="entry name" value="VWF_A"/>
</dbReference>
<feature type="compositionally biased region" description="Acidic residues" evidence="1">
    <location>
        <begin position="313"/>
        <end position="322"/>
    </location>
</feature>
<feature type="region of interest" description="Disordered" evidence="1">
    <location>
        <begin position="351"/>
        <end position="390"/>
    </location>
</feature>
<dbReference type="InterPro" id="IPR036465">
    <property type="entry name" value="vWFA_dom_sf"/>
</dbReference>
<dbReference type="PANTHER" id="PTHR43473:SF2">
    <property type="entry name" value="MAGNESIUM-CHELATASE SUBUNIT CHLD, CHLOROPLASTIC"/>
    <property type="match status" value="1"/>
</dbReference>
<comment type="caution">
    <text evidence="3">The sequence shown here is derived from an EMBL/GenBank/DDBJ whole genome shotgun (WGS) entry which is preliminary data.</text>
</comment>
<dbReference type="EMBL" id="QURL01000002">
    <property type="protein sequence ID" value="RFC64968.1"/>
    <property type="molecule type" value="Genomic_DNA"/>
</dbReference>
<dbReference type="PANTHER" id="PTHR43473">
    <property type="entry name" value="MAGNESIUM-CHELATASE SUBUNIT CHLD, CHLOROPLASTIC"/>
    <property type="match status" value="1"/>
</dbReference>
<dbReference type="RefSeq" id="WP_116681866.1">
    <property type="nucleotide sequence ID" value="NZ_QURL01000002.1"/>
</dbReference>
<keyword evidence="4" id="KW-1185">Reference proteome</keyword>
<dbReference type="SUPFAM" id="SSF53300">
    <property type="entry name" value="vWA-like"/>
    <property type="match status" value="1"/>
</dbReference>
<gene>
    <name evidence="3" type="ORF">DYI37_03615</name>
</gene>
<dbReference type="AlphaFoldDB" id="A0A371X6W3"/>
<dbReference type="Proteomes" id="UP000264310">
    <property type="component" value="Unassembled WGS sequence"/>
</dbReference>
<dbReference type="Gene3D" id="3.40.50.410">
    <property type="entry name" value="von Willebrand factor, type A domain"/>
    <property type="match status" value="1"/>
</dbReference>
<feature type="compositionally biased region" description="Basic and acidic residues" evidence="1">
    <location>
        <begin position="298"/>
        <end position="312"/>
    </location>
</feature>
<protein>
    <submittedName>
        <fullName evidence="3">VWA domain-containing protein</fullName>
    </submittedName>
</protein>
<dbReference type="Pfam" id="PF13519">
    <property type="entry name" value="VWA_2"/>
    <property type="match status" value="1"/>
</dbReference>
<evidence type="ECO:0000259" key="2">
    <source>
        <dbReference type="PROSITE" id="PS50234"/>
    </source>
</evidence>
<feature type="compositionally biased region" description="Polar residues" evidence="1">
    <location>
        <begin position="285"/>
        <end position="297"/>
    </location>
</feature>
<feature type="region of interest" description="Disordered" evidence="1">
    <location>
        <begin position="262"/>
        <end position="329"/>
    </location>
</feature>
<accession>A0A371X6W3</accession>
<dbReference type="SMART" id="SM00327">
    <property type="entry name" value="VWA"/>
    <property type="match status" value="1"/>
</dbReference>
<dbReference type="PROSITE" id="PS50234">
    <property type="entry name" value="VWFA"/>
    <property type="match status" value="1"/>
</dbReference>